<comment type="similarity">
    <text evidence="2">Belongs to the major facilitator superfamily. Sugar transporter (TC 2.A.1.1) family.</text>
</comment>
<feature type="domain" description="Major facilitator superfamily (MFS) profile" evidence="11">
    <location>
        <begin position="1"/>
        <end position="124"/>
    </location>
</feature>
<sequence length="219" mass="24267">MAATVIGLIGSTFVLMALVLPNSGITAMDKGYAFAVLIMICAYISGFGLSWGPLGWVVTSEIFPLEIRSAAQSITVAVNLFMTFFIAQIFMAMLCHFKSGIFFFFAAWVVVMTGKTDFLFSAFSGQLLLKGFLGRKQSKEIHEIGSAFQSFKAANSTFGLIFQSAKVYDDKPVFLFIVSSLSPAGLPYSSRKRMERTPTPIRIPFNSIRDRSDRQRRET</sequence>
<evidence type="ECO:0000256" key="7">
    <source>
        <dbReference type="ARBA" id="ARBA00022989"/>
    </source>
</evidence>
<feature type="transmembrane region" description="Helical" evidence="10">
    <location>
        <begin position="32"/>
        <end position="54"/>
    </location>
</feature>
<dbReference type="PROSITE" id="PS50850">
    <property type="entry name" value="MFS"/>
    <property type="match status" value="1"/>
</dbReference>
<dbReference type="PANTHER" id="PTHR23500">
    <property type="entry name" value="SOLUTE CARRIER FAMILY 2, FACILITATED GLUCOSE TRANSPORTER"/>
    <property type="match status" value="1"/>
</dbReference>
<evidence type="ECO:0000256" key="2">
    <source>
        <dbReference type="ARBA" id="ARBA00010992"/>
    </source>
</evidence>
<keyword evidence="8 10" id="KW-0472">Membrane</keyword>
<dbReference type="InterPro" id="IPR003663">
    <property type="entry name" value="Sugar/inositol_transpt"/>
</dbReference>
<dbReference type="Pfam" id="PF00083">
    <property type="entry name" value="Sugar_tr"/>
    <property type="match status" value="1"/>
</dbReference>
<dbReference type="InterPro" id="IPR036259">
    <property type="entry name" value="MFS_trans_sf"/>
</dbReference>
<evidence type="ECO:0000313" key="12">
    <source>
        <dbReference type="EMBL" id="KAK4381534.1"/>
    </source>
</evidence>
<dbReference type="InterPro" id="IPR045262">
    <property type="entry name" value="STP/PLT_plant"/>
</dbReference>
<feature type="transmembrane region" description="Helical" evidence="10">
    <location>
        <begin position="101"/>
        <end position="123"/>
    </location>
</feature>
<evidence type="ECO:0000256" key="6">
    <source>
        <dbReference type="ARBA" id="ARBA00022847"/>
    </source>
</evidence>
<feature type="transmembrane region" description="Helical" evidence="10">
    <location>
        <begin position="6"/>
        <end position="25"/>
    </location>
</feature>
<comment type="similarity">
    <text evidence="9">Belongs to the major facilitator superfamily. Phosphate:H(+) symporter (TC 2.A.1.9) family.</text>
</comment>
<evidence type="ECO:0000256" key="1">
    <source>
        <dbReference type="ARBA" id="ARBA00004141"/>
    </source>
</evidence>
<comment type="caution">
    <text evidence="12">The sequence shown here is derived from an EMBL/GenBank/DDBJ whole genome shotgun (WGS) entry which is preliminary data.</text>
</comment>
<accession>A0AAE1VZL3</accession>
<dbReference type="PANTHER" id="PTHR23500:SF30">
    <property type="entry name" value="SUGAR TRANSPORT PROTEIN 3"/>
    <property type="match status" value="1"/>
</dbReference>
<feature type="transmembrane region" description="Helical" evidence="10">
    <location>
        <begin position="74"/>
        <end position="94"/>
    </location>
</feature>
<evidence type="ECO:0000259" key="11">
    <source>
        <dbReference type="PROSITE" id="PS50850"/>
    </source>
</evidence>
<evidence type="ECO:0000256" key="8">
    <source>
        <dbReference type="ARBA" id="ARBA00023136"/>
    </source>
</evidence>
<evidence type="ECO:0000256" key="5">
    <source>
        <dbReference type="ARBA" id="ARBA00022692"/>
    </source>
</evidence>
<name>A0AAE1VZL3_9LAMI</name>
<keyword evidence="6" id="KW-0769">Symport</keyword>
<evidence type="ECO:0000256" key="3">
    <source>
        <dbReference type="ARBA" id="ARBA00022448"/>
    </source>
</evidence>
<dbReference type="GO" id="GO:0015144">
    <property type="term" value="F:carbohydrate transmembrane transporter activity"/>
    <property type="evidence" value="ECO:0007669"/>
    <property type="project" value="InterPro"/>
</dbReference>
<dbReference type="AlphaFoldDB" id="A0AAE1VZL3"/>
<evidence type="ECO:0000313" key="13">
    <source>
        <dbReference type="Proteomes" id="UP001289374"/>
    </source>
</evidence>
<keyword evidence="7 10" id="KW-1133">Transmembrane helix</keyword>
<gene>
    <name evidence="12" type="ORF">Sango_2958500</name>
</gene>
<dbReference type="GO" id="GO:0016020">
    <property type="term" value="C:membrane"/>
    <property type="evidence" value="ECO:0007669"/>
    <property type="project" value="UniProtKB-SubCell"/>
</dbReference>
<evidence type="ECO:0000256" key="10">
    <source>
        <dbReference type="SAM" id="Phobius"/>
    </source>
</evidence>
<dbReference type="Gene3D" id="1.20.1250.20">
    <property type="entry name" value="MFS general substrate transporter like domains"/>
    <property type="match status" value="1"/>
</dbReference>
<keyword evidence="13" id="KW-1185">Reference proteome</keyword>
<dbReference type="GO" id="GO:0015293">
    <property type="term" value="F:symporter activity"/>
    <property type="evidence" value="ECO:0007669"/>
    <property type="project" value="UniProtKB-KW"/>
</dbReference>
<proteinExistence type="inferred from homology"/>
<reference evidence="12" key="1">
    <citation type="submission" date="2020-06" db="EMBL/GenBank/DDBJ databases">
        <authorList>
            <person name="Li T."/>
            <person name="Hu X."/>
            <person name="Zhang T."/>
            <person name="Song X."/>
            <person name="Zhang H."/>
            <person name="Dai N."/>
            <person name="Sheng W."/>
            <person name="Hou X."/>
            <person name="Wei L."/>
        </authorList>
    </citation>
    <scope>NUCLEOTIDE SEQUENCE</scope>
    <source>
        <strain evidence="12">K16</strain>
        <tissue evidence="12">Leaf</tissue>
    </source>
</reference>
<comment type="subcellular location">
    <subcellularLocation>
        <location evidence="1">Membrane</location>
        <topology evidence="1">Multi-pass membrane protein</topology>
    </subcellularLocation>
</comment>
<evidence type="ECO:0000256" key="9">
    <source>
        <dbReference type="ARBA" id="ARBA00044504"/>
    </source>
</evidence>
<protein>
    <submittedName>
        <fullName evidence="12">Sugar transport protein MST3</fullName>
    </submittedName>
</protein>
<dbReference type="InterPro" id="IPR005828">
    <property type="entry name" value="MFS_sugar_transport-like"/>
</dbReference>
<keyword evidence="4 12" id="KW-0762">Sugar transport</keyword>
<dbReference type="EMBL" id="JACGWL010000862">
    <property type="protein sequence ID" value="KAK4381534.1"/>
    <property type="molecule type" value="Genomic_DNA"/>
</dbReference>
<organism evidence="12 13">
    <name type="scientific">Sesamum angolense</name>
    <dbReference type="NCBI Taxonomy" id="2727404"/>
    <lineage>
        <taxon>Eukaryota</taxon>
        <taxon>Viridiplantae</taxon>
        <taxon>Streptophyta</taxon>
        <taxon>Embryophyta</taxon>
        <taxon>Tracheophyta</taxon>
        <taxon>Spermatophyta</taxon>
        <taxon>Magnoliopsida</taxon>
        <taxon>eudicotyledons</taxon>
        <taxon>Gunneridae</taxon>
        <taxon>Pentapetalae</taxon>
        <taxon>asterids</taxon>
        <taxon>lamiids</taxon>
        <taxon>Lamiales</taxon>
        <taxon>Pedaliaceae</taxon>
        <taxon>Sesamum</taxon>
    </lineage>
</organism>
<evidence type="ECO:0000256" key="4">
    <source>
        <dbReference type="ARBA" id="ARBA00022597"/>
    </source>
</evidence>
<keyword evidence="3" id="KW-0813">Transport</keyword>
<keyword evidence="5 10" id="KW-0812">Transmembrane</keyword>
<dbReference type="PRINTS" id="PR00171">
    <property type="entry name" value="SUGRTRNSPORT"/>
</dbReference>
<dbReference type="Proteomes" id="UP001289374">
    <property type="component" value="Unassembled WGS sequence"/>
</dbReference>
<reference evidence="12" key="2">
    <citation type="journal article" date="2024" name="Plant">
        <title>Genomic evolution and insights into agronomic trait innovations of Sesamum species.</title>
        <authorList>
            <person name="Miao H."/>
            <person name="Wang L."/>
            <person name="Qu L."/>
            <person name="Liu H."/>
            <person name="Sun Y."/>
            <person name="Le M."/>
            <person name="Wang Q."/>
            <person name="Wei S."/>
            <person name="Zheng Y."/>
            <person name="Lin W."/>
            <person name="Duan Y."/>
            <person name="Cao H."/>
            <person name="Xiong S."/>
            <person name="Wang X."/>
            <person name="Wei L."/>
            <person name="Li C."/>
            <person name="Ma Q."/>
            <person name="Ju M."/>
            <person name="Zhao R."/>
            <person name="Li G."/>
            <person name="Mu C."/>
            <person name="Tian Q."/>
            <person name="Mei H."/>
            <person name="Zhang T."/>
            <person name="Gao T."/>
            <person name="Zhang H."/>
        </authorList>
    </citation>
    <scope>NUCLEOTIDE SEQUENCE</scope>
    <source>
        <strain evidence="12">K16</strain>
    </source>
</reference>
<dbReference type="InterPro" id="IPR020846">
    <property type="entry name" value="MFS_dom"/>
</dbReference>